<gene>
    <name evidence="1" type="ORF">HPP92_017936</name>
</gene>
<comment type="caution">
    <text evidence="1">The sequence shown here is derived from an EMBL/GenBank/DDBJ whole genome shotgun (WGS) entry which is preliminary data.</text>
</comment>
<sequence length="206" mass="23106">MASSPQRQLPGAGLLPAGFIDEAGLEDKEWPTTGAVLAREIPEFGEGELSERRSGLPIFLEDAEIDLLLSEIAEVVLQNQDYCFTSYECWQDTPAEKIDSPRIHDPAGLAKINTASEASDYKQIMSTLEDLKKANEEELTEFCRMYLELRCRCLMLQYENEALKGHFAREINLKEEVHSSFCRPFTGLQDLSGIGKSLLDLSQLSK</sequence>
<evidence type="ECO:0000313" key="2">
    <source>
        <dbReference type="Proteomes" id="UP000636800"/>
    </source>
</evidence>
<organism evidence="1 2">
    <name type="scientific">Vanilla planifolia</name>
    <name type="common">Vanilla</name>
    <dbReference type="NCBI Taxonomy" id="51239"/>
    <lineage>
        <taxon>Eukaryota</taxon>
        <taxon>Viridiplantae</taxon>
        <taxon>Streptophyta</taxon>
        <taxon>Embryophyta</taxon>
        <taxon>Tracheophyta</taxon>
        <taxon>Spermatophyta</taxon>
        <taxon>Magnoliopsida</taxon>
        <taxon>Liliopsida</taxon>
        <taxon>Asparagales</taxon>
        <taxon>Orchidaceae</taxon>
        <taxon>Vanilloideae</taxon>
        <taxon>Vanilleae</taxon>
        <taxon>Vanilla</taxon>
    </lineage>
</organism>
<dbReference type="Proteomes" id="UP000636800">
    <property type="component" value="Unassembled WGS sequence"/>
</dbReference>
<keyword evidence="2" id="KW-1185">Reference proteome</keyword>
<dbReference type="EMBL" id="JADCNL010000009">
    <property type="protein sequence ID" value="KAG0466356.1"/>
    <property type="molecule type" value="Genomic_DNA"/>
</dbReference>
<name>A0A835Q4V1_VANPL</name>
<protein>
    <submittedName>
        <fullName evidence="1">Uncharacterized protein</fullName>
    </submittedName>
</protein>
<dbReference type="OrthoDB" id="6752799at2759"/>
<evidence type="ECO:0000313" key="1">
    <source>
        <dbReference type="EMBL" id="KAG0466356.1"/>
    </source>
</evidence>
<dbReference type="AlphaFoldDB" id="A0A835Q4V1"/>
<proteinExistence type="predicted"/>
<reference evidence="1 2" key="1">
    <citation type="journal article" date="2020" name="Nat. Food">
        <title>A phased Vanilla planifolia genome enables genetic improvement of flavour and production.</title>
        <authorList>
            <person name="Hasing T."/>
            <person name="Tang H."/>
            <person name="Brym M."/>
            <person name="Khazi F."/>
            <person name="Huang T."/>
            <person name="Chambers A.H."/>
        </authorList>
    </citation>
    <scope>NUCLEOTIDE SEQUENCE [LARGE SCALE GENOMIC DNA]</scope>
    <source>
        <tissue evidence="1">Leaf</tissue>
    </source>
</reference>
<accession>A0A835Q4V1</accession>